<organism evidence="2 3">
    <name type="scientific">Quercus suber</name>
    <name type="common">Cork oak</name>
    <dbReference type="NCBI Taxonomy" id="58331"/>
    <lineage>
        <taxon>Eukaryota</taxon>
        <taxon>Viridiplantae</taxon>
        <taxon>Streptophyta</taxon>
        <taxon>Embryophyta</taxon>
        <taxon>Tracheophyta</taxon>
        <taxon>Spermatophyta</taxon>
        <taxon>Magnoliopsida</taxon>
        <taxon>eudicotyledons</taxon>
        <taxon>Gunneridae</taxon>
        <taxon>Pentapetalae</taxon>
        <taxon>rosids</taxon>
        <taxon>fabids</taxon>
        <taxon>Fagales</taxon>
        <taxon>Fagaceae</taxon>
        <taxon>Quercus</taxon>
    </lineage>
</organism>
<evidence type="ECO:0000313" key="3">
    <source>
        <dbReference type="Proteomes" id="UP000237347"/>
    </source>
</evidence>
<keyword evidence="3" id="KW-1185">Reference proteome</keyword>
<dbReference type="AlphaFoldDB" id="A0AAW0KXV3"/>
<gene>
    <name evidence="2" type="ORF">CFP56_012037</name>
</gene>
<dbReference type="EMBL" id="PKMF04000198">
    <property type="protein sequence ID" value="KAK7843715.1"/>
    <property type="molecule type" value="Genomic_DNA"/>
</dbReference>
<evidence type="ECO:0000256" key="1">
    <source>
        <dbReference type="SAM" id="Phobius"/>
    </source>
</evidence>
<dbReference type="Proteomes" id="UP000237347">
    <property type="component" value="Unassembled WGS sequence"/>
</dbReference>
<sequence>LLLRKKRYIICPTIICLGRFLQVINSKFSTHLHLWETRHFVGLHLHNFVQVKKHQTEANQRKMNMVIYRNRIQISYRFLGVFVVLWYLSVSWRHAYFLLLDKMKDWLYITMIVNMARLHRKFQRQGWPLSV</sequence>
<keyword evidence="1" id="KW-1133">Transmembrane helix</keyword>
<proteinExistence type="predicted"/>
<reference evidence="2 3" key="1">
    <citation type="journal article" date="2018" name="Sci. Data">
        <title>The draft genome sequence of cork oak.</title>
        <authorList>
            <person name="Ramos A.M."/>
            <person name="Usie A."/>
            <person name="Barbosa P."/>
            <person name="Barros P.M."/>
            <person name="Capote T."/>
            <person name="Chaves I."/>
            <person name="Simoes F."/>
            <person name="Abreu I."/>
            <person name="Carrasquinho I."/>
            <person name="Faro C."/>
            <person name="Guimaraes J.B."/>
            <person name="Mendonca D."/>
            <person name="Nobrega F."/>
            <person name="Rodrigues L."/>
            <person name="Saibo N.J.M."/>
            <person name="Varela M.C."/>
            <person name="Egas C."/>
            <person name="Matos J."/>
            <person name="Miguel C.M."/>
            <person name="Oliveira M.M."/>
            <person name="Ricardo C.P."/>
            <person name="Goncalves S."/>
        </authorList>
    </citation>
    <scope>NUCLEOTIDE SEQUENCE [LARGE SCALE GENOMIC DNA]</scope>
    <source>
        <strain evidence="3">cv. HL8</strain>
    </source>
</reference>
<name>A0AAW0KXV3_QUESU</name>
<keyword evidence="1" id="KW-0472">Membrane</keyword>
<evidence type="ECO:0000313" key="2">
    <source>
        <dbReference type="EMBL" id="KAK7843715.1"/>
    </source>
</evidence>
<accession>A0AAW0KXV3</accession>
<protein>
    <submittedName>
        <fullName evidence="2">Uncharacterized protein</fullName>
    </submittedName>
</protein>
<comment type="caution">
    <text evidence="2">The sequence shown here is derived from an EMBL/GenBank/DDBJ whole genome shotgun (WGS) entry which is preliminary data.</text>
</comment>
<feature type="transmembrane region" description="Helical" evidence="1">
    <location>
        <begin position="78"/>
        <end position="99"/>
    </location>
</feature>
<feature type="non-terminal residue" evidence="2">
    <location>
        <position position="1"/>
    </location>
</feature>
<keyword evidence="1" id="KW-0812">Transmembrane</keyword>